<dbReference type="AlphaFoldDB" id="A0A9P1N7Z8"/>
<reference evidence="3" key="1">
    <citation type="submission" date="2022-11" db="EMBL/GenBank/DDBJ databases">
        <authorList>
            <person name="Kikuchi T."/>
        </authorList>
    </citation>
    <scope>NUCLEOTIDE SEQUENCE</scope>
    <source>
        <strain evidence="3">PS1010</strain>
    </source>
</reference>
<evidence type="ECO:0000256" key="2">
    <source>
        <dbReference type="SAM" id="SignalP"/>
    </source>
</evidence>
<protein>
    <submittedName>
        <fullName evidence="3">Uncharacterized protein</fullName>
    </submittedName>
</protein>
<dbReference type="OrthoDB" id="5831822at2759"/>
<sequence length="279" mass="31085">MIQNTRSSILLPILFLLLLVEIANGLQCYDCYGTGPDHKECTQQRSCNGVACMIFDAGDNQTASAFCLLAMKGQKLDEAKDGCWLEPDGKGKHCMCFSDFCNKLVDRRNTDESDPMAPLLPTADFLKQNPLVDYDSPNLGDYVDDGSHPPPSHVLFPSADKPDPRVAGSPDTDDDDLVAVNLDEYDEQEAQKAERHRYHHHNNHHSTTPSTSTTTDDAIVLPVDDNSEDDTEDRTKLARVPENRDENIAKEVSSSFKPPAWVLFFFPMAASWARFVTSF</sequence>
<keyword evidence="2" id="KW-0732">Signal</keyword>
<dbReference type="Proteomes" id="UP001152747">
    <property type="component" value="Unassembled WGS sequence"/>
</dbReference>
<organism evidence="3 4">
    <name type="scientific">Caenorhabditis angaria</name>
    <dbReference type="NCBI Taxonomy" id="860376"/>
    <lineage>
        <taxon>Eukaryota</taxon>
        <taxon>Metazoa</taxon>
        <taxon>Ecdysozoa</taxon>
        <taxon>Nematoda</taxon>
        <taxon>Chromadorea</taxon>
        <taxon>Rhabditida</taxon>
        <taxon>Rhabditina</taxon>
        <taxon>Rhabditomorpha</taxon>
        <taxon>Rhabditoidea</taxon>
        <taxon>Rhabditidae</taxon>
        <taxon>Peloderinae</taxon>
        <taxon>Caenorhabditis</taxon>
    </lineage>
</organism>
<feature type="compositionally biased region" description="Low complexity" evidence="1">
    <location>
        <begin position="205"/>
        <end position="215"/>
    </location>
</feature>
<comment type="caution">
    <text evidence="3">The sequence shown here is derived from an EMBL/GenBank/DDBJ whole genome shotgun (WGS) entry which is preliminary data.</text>
</comment>
<dbReference type="EMBL" id="CANHGI010000005">
    <property type="protein sequence ID" value="CAI5451466.1"/>
    <property type="molecule type" value="Genomic_DNA"/>
</dbReference>
<evidence type="ECO:0000313" key="3">
    <source>
        <dbReference type="EMBL" id="CAI5451466.1"/>
    </source>
</evidence>
<name>A0A9P1N7Z8_9PELO</name>
<feature type="chain" id="PRO_5040307192" evidence="2">
    <location>
        <begin position="26"/>
        <end position="279"/>
    </location>
</feature>
<feature type="signal peptide" evidence="2">
    <location>
        <begin position="1"/>
        <end position="25"/>
    </location>
</feature>
<feature type="region of interest" description="Disordered" evidence="1">
    <location>
        <begin position="189"/>
        <end position="216"/>
    </location>
</feature>
<proteinExistence type="predicted"/>
<keyword evidence="4" id="KW-1185">Reference proteome</keyword>
<evidence type="ECO:0000256" key="1">
    <source>
        <dbReference type="SAM" id="MobiDB-lite"/>
    </source>
</evidence>
<evidence type="ECO:0000313" key="4">
    <source>
        <dbReference type="Proteomes" id="UP001152747"/>
    </source>
</evidence>
<accession>A0A9P1N7Z8</accession>
<feature type="region of interest" description="Disordered" evidence="1">
    <location>
        <begin position="136"/>
        <end position="176"/>
    </location>
</feature>
<gene>
    <name evidence="3" type="ORF">CAMP_LOCUS14103</name>
</gene>
<feature type="compositionally biased region" description="Basic residues" evidence="1">
    <location>
        <begin position="194"/>
        <end position="204"/>
    </location>
</feature>